<dbReference type="PROSITE" id="PS50931">
    <property type="entry name" value="HTH_LYSR"/>
    <property type="match status" value="1"/>
</dbReference>
<dbReference type="Pfam" id="PF03466">
    <property type="entry name" value="LysR_substrate"/>
    <property type="match status" value="1"/>
</dbReference>
<name>A0ABP7DKE5_9MICC</name>
<evidence type="ECO:0000313" key="7">
    <source>
        <dbReference type="Proteomes" id="UP001500752"/>
    </source>
</evidence>
<keyword evidence="4" id="KW-0804">Transcription</keyword>
<dbReference type="PANTHER" id="PTHR30118:SF15">
    <property type="entry name" value="TRANSCRIPTIONAL REGULATORY PROTEIN"/>
    <property type="match status" value="1"/>
</dbReference>
<dbReference type="PANTHER" id="PTHR30118">
    <property type="entry name" value="HTH-TYPE TRANSCRIPTIONAL REGULATOR LEUO-RELATED"/>
    <property type="match status" value="1"/>
</dbReference>
<dbReference type="InterPro" id="IPR005119">
    <property type="entry name" value="LysR_subst-bd"/>
</dbReference>
<accession>A0ABP7DKE5</accession>
<evidence type="ECO:0000256" key="1">
    <source>
        <dbReference type="ARBA" id="ARBA00009437"/>
    </source>
</evidence>
<dbReference type="Gene3D" id="1.10.10.10">
    <property type="entry name" value="Winged helix-like DNA-binding domain superfamily/Winged helix DNA-binding domain"/>
    <property type="match status" value="1"/>
</dbReference>
<evidence type="ECO:0000256" key="3">
    <source>
        <dbReference type="ARBA" id="ARBA00023125"/>
    </source>
</evidence>
<dbReference type="InterPro" id="IPR036388">
    <property type="entry name" value="WH-like_DNA-bd_sf"/>
</dbReference>
<dbReference type="InterPro" id="IPR036390">
    <property type="entry name" value="WH_DNA-bd_sf"/>
</dbReference>
<comment type="caution">
    <text evidence="6">The sequence shown here is derived from an EMBL/GenBank/DDBJ whole genome shotgun (WGS) entry which is preliminary data.</text>
</comment>
<sequence>MANLDLRLVRIFNVIYKTRSLTGAASLLSVTQPSVSYALSQLRRQLDDPLFVRGPEGMVPTAKATELFEVFSRSVNQIDRAVEGWESFDPSTSTRTFRLCLSDLGELAFLPSVMSRLEAEAPGVALDVVPMQIDRVAEWLERGEVDAAIASVALPGQARQKVIFRERYVCLLPTRLDRGGEVLTIEEFCALRHVLIDQSSGHSQADAALAARGVERRGSLRVHHFSVLPGVLANTDLVAIVPLRVAVLFRQLWPVAIKELPVEVDGFDVSLYWQDTVTRSTAHTWFRDLLGRALSNVDMLSGANGMPQA</sequence>
<comment type="similarity">
    <text evidence="1">Belongs to the LysR transcriptional regulatory family.</text>
</comment>
<protein>
    <submittedName>
        <fullName evidence="6">LysR family transcriptional regulator</fullName>
    </submittedName>
</protein>
<evidence type="ECO:0000313" key="6">
    <source>
        <dbReference type="EMBL" id="GAA3704511.1"/>
    </source>
</evidence>
<evidence type="ECO:0000259" key="5">
    <source>
        <dbReference type="PROSITE" id="PS50931"/>
    </source>
</evidence>
<proteinExistence type="inferred from homology"/>
<gene>
    <name evidence="6" type="ORF">GCM10023081_45990</name>
</gene>
<keyword evidence="3" id="KW-0238">DNA-binding</keyword>
<dbReference type="Pfam" id="PF00126">
    <property type="entry name" value="HTH_1"/>
    <property type="match status" value="1"/>
</dbReference>
<dbReference type="InterPro" id="IPR000847">
    <property type="entry name" value="LysR_HTH_N"/>
</dbReference>
<dbReference type="PRINTS" id="PR00039">
    <property type="entry name" value="HTHLYSR"/>
</dbReference>
<feature type="domain" description="HTH lysR-type" evidence="5">
    <location>
        <begin position="4"/>
        <end position="61"/>
    </location>
</feature>
<keyword evidence="7" id="KW-1185">Reference proteome</keyword>
<dbReference type="CDD" id="cd08459">
    <property type="entry name" value="PBP2_DntR_NahR_LinR_like"/>
    <property type="match status" value="1"/>
</dbReference>
<reference evidence="7" key="1">
    <citation type="journal article" date="2019" name="Int. J. Syst. Evol. Microbiol.">
        <title>The Global Catalogue of Microorganisms (GCM) 10K type strain sequencing project: providing services to taxonomists for standard genome sequencing and annotation.</title>
        <authorList>
            <consortium name="The Broad Institute Genomics Platform"/>
            <consortium name="The Broad Institute Genome Sequencing Center for Infectious Disease"/>
            <person name="Wu L."/>
            <person name="Ma J."/>
        </authorList>
    </citation>
    <scope>NUCLEOTIDE SEQUENCE [LARGE SCALE GENOMIC DNA]</scope>
    <source>
        <strain evidence="7">JCM 30742</strain>
    </source>
</reference>
<dbReference type="Gene3D" id="3.40.190.10">
    <property type="entry name" value="Periplasmic binding protein-like II"/>
    <property type="match status" value="2"/>
</dbReference>
<dbReference type="EMBL" id="BAABEO010000036">
    <property type="protein sequence ID" value="GAA3704511.1"/>
    <property type="molecule type" value="Genomic_DNA"/>
</dbReference>
<dbReference type="RefSeq" id="WP_345154695.1">
    <property type="nucleotide sequence ID" value="NZ_BAABEO010000036.1"/>
</dbReference>
<organism evidence="6 7">
    <name type="scientific">Arthrobacter ginkgonis</name>
    <dbReference type="NCBI Taxonomy" id="1630594"/>
    <lineage>
        <taxon>Bacteria</taxon>
        <taxon>Bacillati</taxon>
        <taxon>Actinomycetota</taxon>
        <taxon>Actinomycetes</taxon>
        <taxon>Micrococcales</taxon>
        <taxon>Micrococcaceae</taxon>
        <taxon>Arthrobacter</taxon>
    </lineage>
</organism>
<dbReference type="Proteomes" id="UP001500752">
    <property type="component" value="Unassembled WGS sequence"/>
</dbReference>
<evidence type="ECO:0000256" key="4">
    <source>
        <dbReference type="ARBA" id="ARBA00023163"/>
    </source>
</evidence>
<keyword evidence="2" id="KW-0805">Transcription regulation</keyword>
<dbReference type="SUPFAM" id="SSF53850">
    <property type="entry name" value="Periplasmic binding protein-like II"/>
    <property type="match status" value="1"/>
</dbReference>
<dbReference type="SUPFAM" id="SSF46785">
    <property type="entry name" value="Winged helix' DNA-binding domain"/>
    <property type="match status" value="1"/>
</dbReference>
<dbReference type="InterPro" id="IPR050389">
    <property type="entry name" value="LysR-type_TF"/>
</dbReference>
<evidence type="ECO:0000256" key="2">
    <source>
        <dbReference type="ARBA" id="ARBA00023015"/>
    </source>
</evidence>